<dbReference type="eggNOG" id="COG3219">
    <property type="taxonomic scope" value="Bacteria"/>
</dbReference>
<gene>
    <name evidence="2" type="ORF">GPUN_1351</name>
</gene>
<comment type="caution">
    <text evidence="2">The sequence shown here is derived from an EMBL/GenBank/DDBJ whole genome shotgun (WGS) entry which is preliminary data.</text>
</comment>
<dbReference type="Proteomes" id="UP000053586">
    <property type="component" value="Unassembled WGS sequence"/>
</dbReference>
<name>H5TAZ8_9ALTE</name>
<sequence>MRYQSLLIQAVFNQDKDSPEKSLNNTQQENELSSKLITKPFNDNSVNTSADSSSMQVNTQNALSVYRNNYIMSGIRALSITYSTVFAIMDEEDFRKLSLAYLKAYPKTCFDWADYGQGLSEFMLSIDALTSMPFLPELADIDWRLMQIERASNRAFDAASFSLLQTKPPETLRFLPGIGLQLTEALFPVQELYELAHTYEDECLSHSAQVQKQTSSNKVQGLISSAIKKPTYRSIVLWRQHYKGLFEYCDEATNNAFRSMLSNNSVSDVLSHFGDDQSGMSRWLQQSIASKKVCAIVIRARSL</sequence>
<feature type="domain" description="Putative DNA-binding" evidence="1">
    <location>
        <begin position="49"/>
        <end position="123"/>
    </location>
</feature>
<evidence type="ECO:0000313" key="2">
    <source>
        <dbReference type="EMBL" id="GAB55475.1"/>
    </source>
</evidence>
<dbReference type="InterPro" id="IPR018640">
    <property type="entry name" value="DUF2063"/>
</dbReference>
<dbReference type="Pfam" id="PF09836">
    <property type="entry name" value="DUF2063"/>
    <property type="match status" value="1"/>
</dbReference>
<evidence type="ECO:0000259" key="1">
    <source>
        <dbReference type="Pfam" id="PF09836"/>
    </source>
</evidence>
<dbReference type="RefSeq" id="WP_006004597.1">
    <property type="nucleotide sequence ID" value="NZ_BAET01000013.1"/>
</dbReference>
<dbReference type="EMBL" id="BAET01000013">
    <property type="protein sequence ID" value="GAB55475.1"/>
    <property type="molecule type" value="Genomic_DNA"/>
</dbReference>
<organism evidence="2 3">
    <name type="scientific">Glaciecola punicea ACAM 611</name>
    <dbReference type="NCBI Taxonomy" id="1121923"/>
    <lineage>
        <taxon>Bacteria</taxon>
        <taxon>Pseudomonadati</taxon>
        <taxon>Pseudomonadota</taxon>
        <taxon>Gammaproteobacteria</taxon>
        <taxon>Alteromonadales</taxon>
        <taxon>Alteromonadaceae</taxon>
        <taxon>Glaciecola</taxon>
    </lineage>
</organism>
<proteinExistence type="predicted"/>
<accession>H5TAZ8</accession>
<reference evidence="2 3" key="2">
    <citation type="journal article" date="2017" name="Antonie Van Leeuwenhoek">
        <title>Rhizobium rhizosphaerae sp. nov., a novel species isolated from rice rhizosphere.</title>
        <authorList>
            <person name="Zhao J.J."/>
            <person name="Zhang J."/>
            <person name="Zhang R.J."/>
            <person name="Zhang C.W."/>
            <person name="Yin H.Q."/>
            <person name="Zhang X.X."/>
        </authorList>
    </citation>
    <scope>NUCLEOTIDE SEQUENCE [LARGE SCALE GENOMIC DNA]</scope>
    <source>
        <strain evidence="2 3">ACAM 611</strain>
    </source>
</reference>
<evidence type="ECO:0000313" key="3">
    <source>
        <dbReference type="Proteomes" id="UP000053586"/>
    </source>
</evidence>
<dbReference type="OrthoDB" id="4146344at2"/>
<dbReference type="STRING" id="56804.BAE46_05635"/>
<reference evidence="2 3" key="1">
    <citation type="journal article" date="2012" name="J. Bacteriol.">
        <title>Genome sequence of proteorhodopsin-containing sea ice bacterium Glaciecola punicea ACAM 611T.</title>
        <authorList>
            <person name="Qin Q.-L."/>
            <person name="Xie B.-B."/>
            <person name="Shu Y.-L."/>
            <person name="Rong J.-C."/>
            <person name="Zhao D.-L."/>
            <person name="Zhang X.-Y."/>
            <person name="Chen X.-L."/>
            <person name="Zhou B.-C."/>
            <person name="Zhanga Y.-Z."/>
        </authorList>
    </citation>
    <scope>NUCLEOTIDE SEQUENCE [LARGE SCALE GENOMIC DNA]</scope>
    <source>
        <strain evidence="2 3">ACAM 611</strain>
    </source>
</reference>
<keyword evidence="3" id="KW-1185">Reference proteome</keyword>
<protein>
    <recommendedName>
        <fullName evidence="1">Putative DNA-binding domain-containing protein</fullName>
    </recommendedName>
</protein>
<dbReference type="AlphaFoldDB" id="H5TAZ8"/>